<gene>
    <name evidence="9" type="ORF">CEE37_05670</name>
</gene>
<evidence type="ECO:0000256" key="6">
    <source>
        <dbReference type="ARBA" id="ARBA00023136"/>
    </source>
</evidence>
<evidence type="ECO:0000313" key="10">
    <source>
        <dbReference type="Proteomes" id="UP000319619"/>
    </source>
</evidence>
<feature type="transmembrane region" description="Helical" evidence="7">
    <location>
        <begin position="254"/>
        <end position="276"/>
    </location>
</feature>
<dbReference type="GO" id="GO:0098797">
    <property type="term" value="C:plasma membrane protein complex"/>
    <property type="evidence" value="ECO:0007669"/>
    <property type="project" value="TreeGrafter"/>
</dbReference>
<feature type="transmembrane region" description="Helical" evidence="7">
    <location>
        <begin position="346"/>
        <end position="373"/>
    </location>
</feature>
<feature type="domain" description="ABC3 transporter permease C-terminal" evidence="8">
    <location>
        <begin position="254"/>
        <end position="383"/>
    </location>
</feature>
<dbReference type="PANTHER" id="PTHR30489">
    <property type="entry name" value="LIPOPROTEIN-RELEASING SYSTEM TRANSMEMBRANE PROTEIN LOLE"/>
    <property type="match status" value="1"/>
</dbReference>
<evidence type="ECO:0000256" key="3">
    <source>
        <dbReference type="ARBA" id="ARBA00022475"/>
    </source>
</evidence>
<evidence type="ECO:0000256" key="4">
    <source>
        <dbReference type="ARBA" id="ARBA00022692"/>
    </source>
</evidence>
<organism evidence="9 10">
    <name type="scientific">candidate division LCP-89 bacterium B3_LCP</name>
    <dbReference type="NCBI Taxonomy" id="2012998"/>
    <lineage>
        <taxon>Bacteria</taxon>
        <taxon>Pseudomonadati</taxon>
        <taxon>Bacteria division LCP-89</taxon>
    </lineage>
</organism>
<reference evidence="9 10" key="1">
    <citation type="submission" date="2017-06" db="EMBL/GenBank/DDBJ databases">
        <title>Novel microbial phyla capable of carbon fixation and sulfur reduction in deep-sea sediments.</title>
        <authorList>
            <person name="Huang J."/>
            <person name="Baker B."/>
            <person name="Wang Y."/>
        </authorList>
    </citation>
    <scope>NUCLEOTIDE SEQUENCE [LARGE SCALE GENOMIC DNA]</scope>
    <source>
        <strain evidence="9">B3_LCP</strain>
    </source>
</reference>
<dbReference type="AlphaFoldDB" id="A0A532V1S2"/>
<evidence type="ECO:0000259" key="8">
    <source>
        <dbReference type="Pfam" id="PF02687"/>
    </source>
</evidence>
<protein>
    <submittedName>
        <fullName evidence="9">ABC transporter permease</fullName>
    </submittedName>
</protein>
<dbReference type="PANTHER" id="PTHR30489:SF0">
    <property type="entry name" value="LIPOPROTEIN-RELEASING SYSTEM TRANSMEMBRANE PROTEIN LOLE"/>
    <property type="match status" value="1"/>
</dbReference>
<dbReference type="InterPro" id="IPR003838">
    <property type="entry name" value="ABC3_permease_C"/>
</dbReference>
<comment type="subcellular location">
    <subcellularLocation>
        <location evidence="1">Cell membrane</location>
        <topology evidence="1">Multi-pass membrane protein</topology>
    </subcellularLocation>
</comment>
<dbReference type="InterPro" id="IPR051447">
    <property type="entry name" value="Lipoprotein-release_system"/>
</dbReference>
<dbReference type="Pfam" id="PF02687">
    <property type="entry name" value="FtsX"/>
    <property type="match status" value="1"/>
</dbReference>
<proteinExistence type="inferred from homology"/>
<evidence type="ECO:0000256" key="1">
    <source>
        <dbReference type="ARBA" id="ARBA00004651"/>
    </source>
</evidence>
<dbReference type="GO" id="GO:0044874">
    <property type="term" value="P:lipoprotein localization to outer membrane"/>
    <property type="evidence" value="ECO:0007669"/>
    <property type="project" value="TreeGrafter"/>
</dbReference>
<feature type="transmembrane region" description="Helical" evidence="7">
    <location>
        <begin position="296"/>
        <end position="326"/>
    </location>
</feature>
<feature type="transmembrane region" description="Helical" evidence="7">
    <location>
        <begin position="20"/>
        <end position="39"/>
    </location>
</feature>
<accession>A0A532V1S2</accession>
<keyword evidence="3" id="KW-1003">Cell membrane</keyword>
<comment type="caution">
    <text evidence="9">The sequence shown here is derived from an EMBL/GenBank/DDBJ whole genome shotgun (WGS) entry which is preliminary data.</text>
</comment>
<evidence type="ECO:0000256" key="2">
    <source>
        <dbReference type="ARBA" id="ARBA00005236"/>
    </source>
</evidence>
<evidence type="ECO:0000256" key="7">
    <source>
        <dbReference type="SAM" id="Phobius"/>
    </source>
</evidence>
<keyword evidence="4 7" id="KW-0812">Transmembrane</keyword>
<keyword evidence="6 7" id="KW-0472">Membrane</keyword>
<sequence>MLIFKLAFRNIIARGLRTWLNVVVLSIAFVTLIWMQGLFDGMNEHVMKAMIQTQLGGGQFWHEAYDPFDPLTIEDARAPLSPSLTELVEAGKATPILITSGAIYPDGRVQTALLKGIDPHQRIVNIPSENLKTDNDDVILGLIGTRMAEHTHLRVGDYVTVRWRDAHGTFDAADVQIVHIMSTTVSAVDAGQIWLPLETLREMLGLPGEATYLILNKTIETVPSADAVWKHRDLDFLLSDLRALVKSKKIGSSIFYTLLLSMALLAIFDTQVLSVFKRRREIGMLMALGMHRLKVINLFTLEGALHGIMALFVGAIYGIPLMWYMVNRGLPLPKTAGDFGIALPSALYSTYSAGLLLWTTLLVLITVTIVSFLPTRRITKLKPTDALRGKMS</sequence>
<comment type="similarity">
    <text evidence="2">Belongs to the ABC-4 integral membrane protein family. LolC/E subfamily.</text>
</comment>
<name>A0A532V1S2_UNCL8</name>
<evidence type="ECO:0000313" key="9">
    <source>
        <dbReference type="EMBL" id="TKJ41156.1"/>
    </source>
</evidence>
<dbReference type="EMBL" id="NJBN01000003">
    <property type="protein sequence ID" value="TKJ41156.1"/>
    <property type="molecule type" value="Genomic_DNA"/>
</dbReference>
<evidence type="ECO:0000256" key="5">
    <source>
        <dbReference type="ARBA" id="ARBA00022989"/>
    </source>
</evidence>
<keyword evidence="5 7" id="KW-1133">Transmembrane helix</keyword>
<dbReference type="Proteomes" id="UP000319619">
    <property type="component" value="Unassembled WGS sequence"/>
</dbReference>